<organism evidence="2 3">
    <name type="scientific">Gymnopus androsaceus JB14</name>
    <dbReference type="NCBI Taxonomy" id="1447944"/>
    <lineage>
        <taxon>Eukaryota</taxon>
        <taxon>Fungi</taxon>
        <taxon>Dikarya</taxon>
        <taxon>Basidiomycota</taxon>
        <taxon>Agaricomycotina</taxon>
        <taxon>Agaricomycetes</taxon>
        <taxon>Agaricomycetidae</taxon>
        <taxon>Agaricales</taxon>
        <taxon>Marasmiineae</taxon>
        <taxon>Omphalotaceae</taxon>
        <taxon>Gymnopus</taxon>
    </lineage>
</organism>
<gene>
    <name evidence="2" type="ORF">BT96DRAFT_949764</name>
</gene>
<feature type="transmembrane region" description="Helical" evidence="1">
    <location>
        <begin position="87"/>
        <end position="111"/>
    </location>
</feature>
<name>A0A6A4GJ60_9AGAR</name>
<feature type="transmembrane region" description="Helical" evidence="1">
    <location>
        <begin position="56"/>
        <end position="75"/>
    </location>
</feature>
<reference evidence="2" key="1">
    <citation type="journal article" date="2019" name="Environ. Microbiol.">
        <title>Fungal ecological strategies reflected in gene transcription - a case study of two litter decomposers.</title>
        <authorList>
            <person name="Barbi F."/>
            <person name="Kohler A."/>
            <person name="Barry K."/>
            <person name="Baskaran P."/>
            <person name="Daum C."/>
            <person name="Fauchery L."/>
            <person name="Ihrmark K."/>
            <person name="Kuo A."/>
            <person name="LaButti K."/>
            <person name="Lipzen A."/>
            <person name="Morin E."/>
            <person name="Grigoriev I.V."/>
            <person name="Henrissat B."/>
            <person name="Lindahl B."/>
            <person name="Martin F."/>
        </authorList>
    </citation>
    <scope>NUCLEOTIDE SEQUENCE</scope>
    <source>
        <strain evidence="2">JB14</strain>
    </source>
</reference>
<dbReference type="Proteomes" id="UP000799118">
    <property type="component" value="Unassembled WGS sequence"/>
</dbReference>
<protein>
    <submittedName>
        <fullName evidence="2">Uncharacterized protein</fullName>
    </submittedName>
</protein>
<evidence type="ECO:0000313" key="3">
    <source>
        <dbReference type="Proteomes" id="UP000799118"/>
    </source>
</evidence>
<proteinExistence type="predicted"/>
<evidence type="ECO:0000256" key="1">
    <source>
        <dbReference type="SAM" id="Phobius"/>
    </source>
</evidence>
<keyword evidence="1" id="KW-0472">Membrane</keyword>
<accession>A0A6A4GJ60</accession>
<dbReference type="EMBL" id="ML769971">
    <property type="protein sequence ID" value="KAE9385548.1"/>
    <property type="molecule type" value="Genomic_DNA"/>
</dbReference>
<dbReference type="AlphaFoldDB" id="A0A6A4GJ60"/>
<keyword evidence="3" id="KW-1185">Reference proteome</keyword>
<evidence type="ECO:0000313" key="2">
    <source>
        <dbReference type="EMBL" id="KAE9385548.1"/>
    </source>
</evidence>
<keyword evidence="1" id="KW-1133">Transmembrane helix</keyword>
<sequence>MSRDGIGTQLSTISTKGENTTNYWNYYLNAFLVDREVWESITRQFNKATISRRFKMAPTITVSCMTPAIAATSRMMSSLDCQSLKKIVVAISTNSFGIICGICTLAPALCFQAHQFFRAIKILRLAS</sequence>
<keyword evidence="1" id="KW-0812">Transmembrane</keyword>